<dbReference type="OrthoDB" id="4376620at2"/>
<organism evidence="1 2">
    <name type="scientific">Gordonia araii NBRC 100433</name>
    <dbReference type="NCBI Taxonomy" id="1073574"/>
    <lineage>
        <taxon>Bacteria</taxon>
        <taxon>Bacillati</taxon>
        <taxon>Actinomycetota</taxon>
        <taxon>Actinomycetes</taxon>
        <taxon>Mycobacteriales</taxon>
        <taxon>Gordoniaceae</taxon>
        <taxon>Gordonia</taxon>
    </lineage>
</organism>
<dbReference type="AlphaFoldDB" id="G7H3F9"/>
<dbReference type="RefSeq" id="WP_007322459.1">
    <property type="nucleotide sequence ID" value="NZ_BAEE01000056.1"/>
</dbReference>
<name>G7H3F9_9ACTN</name>
<sequence length="147" mass="16430">MRMPTLRATAAAVFVGLGVIVGAGAVTAGDADASWRYPGQGDLIIFDVYSDTTWATVSFYNHTNHLEQRHFNFRQSERLPDGRYHRKISFRSAVPQQILAVKLQQEGKKATCKLSVNHKLKIKRTGYGERASALCAMRNDRPPRPLS</sequence>
<dbReference type="EMBL" id="BAEE01000056">
    <property type="protein sequence ID" value="GAB10384.1"/>
    <property type="molecule type" value="Genomic_DNA"/>
</dbReference>
<gene>
    <name evidence="1" type="ORF">GOARA_056_01320</name>
</gene>
<reference evidence="1 2" key="1">
    <citation type="submission" date="2011-11" db="EMBL/GenBank/DDBJ databases">
        <title>Whole genome shotgun sequence of Gordonia araii NBRC 100433.</title>
        <authorList>
            <person name="Yoshida Y."/>
            <person name="Hosoyama A."/>
            <person name="Tsuchikane K."/>
            <person name="Katsumata H."/>
            <person name="Yamazaki S."/>
            <person name="Fujita N."/>
        </authorList>
    </citation>
    <scope>NUCLEOTIDE SEQUENCE [LARGE SCALE GENOMIC DNA]</scope>
    <source>
        <strain evidence="1 2">NBRC 100433</strain>
    </source>
</reference>
<accession>G7H3F9</accession>
<dbReference type="Proteomes" id="UP000035088">
    <property type="component" value="Unassembled WGS sequence"/>
</dbReference>
<protein>
    <submittedName>
        <fullName evidence="1">Uncharacterized protein</fullName>
    </submittedName>
</protein>
<proteinExistence type="predicted"/>
<keyword evidence="2" id="KW-1185">Reference proteome</keyword>
<evidence type="ECO:0000313" key="2">
    <source>
        <dbReference type="Proteomes" id="UP000035088"/>
    </source>
</evidence>
<evidence type="ECO:0000313" key="1">
    <source>
        <dbReference type="EMBL" id="GAB10384.1"/>
    </source>
</evidence>
<comment type="caution">
    <text evidence="1">The sequence shown here is derived from an EMBL/GenBank/DDBJ whole genome shotgun (WGS) entry which is preliminary data.</text>
</comment>